<dbReference type="KEGG" id="ftj:FTUN_8785"/>
<protein>
    <submittedName>
        <fullName evidence="1">Uncharacterized protein</fullName>
    </submittedName>
</protein>
<keyword evidence="2" id="KW-1185">Reference proteome</keyword>
<proteinExistence type="predicted"/>
<accession>A0A6M5Z508</accession>
<evidence type="ECO:0000313" key="2">
    <source>
        <dbReference type="Proteomes" id="UP000503447"/>
    </source>
</evidence>
<gene>
    <name evidence="1" type="ORF">FTUN_8785</name>
</gene>
<reference evidence="2" key="1">
    <citation type="submission" date="2020-05" db="EMBL/GenBank/DDBJ databases">
        <title>Frigoriglobus tundricola gen. nov., sp. nov., a psychrotolerant cellulolytic planctomycete of the family Gemmataceae with two divergent copies of 16S rRNA gene.</title>
        <authorList>
            <person name="Kulichevskaya I.S."/>
            <person name="Ivanova A.A."/>
            <person name="Naumoff D.G."/>
            <person name="Beletsky A.V."/>
            <person name="Rijpstra W.I.C."/>
            <person name="Sinninghe Damste J.S."/>
            <person name="Mardanov A.V."/>
            <person name="Ravin N.V."/>
            <person name="Dedysh S.N."/>
        </authorList>
    </citation>
    <scope>NUCLEOTIDE SEQUENCE [LARGE SCALE GENOMIC DNA]</scope>
    <source>
        <strain evidence="2">PL17</strain>
    </source>
</reference>
<dbReference type="AlphaFoldDB" id="A0A6M5Z508"/>
<dbReference type="EMBL" id="CP053452">
    <property type="protein sequence ID" value="QJX01146.1"/>
    <property type="molecule type" value="Genomic_DNA"/>
</dbReference>
<organism evidence="1 2">
    <name type="scientific">Frigoriglobus tundricola</name>
    <dbReference type="NCBI Taxonomy" id="2774151"/>
    <lineage>
        <taxon>Bacteria</taxon>
        <taxon>Pseudomonadati</taxon>
        <taxon>Planctomycetota</taxon>
        <taxon>Planctomycetia</taxon>
        <taxon>Gemmatales</taxon>
        <taxon>Gemmataceae</taxon>
        <taxon>Frigoriglobus</taxon>
    </lineage>
</organism>
<dbReference type="RefSeq" id="WP_171475752.1">
    <property type="nucleotide sequence ID" value="NZ_CP053452.2"/>
</dbReference>
<evidence type="ECO:0000313" key="1">
    <source>
        <dbReference type="EMBL" id="QJX01146.1"/>
    </source>
</evidence>
<sequence>MLHVHWQNASLVVRRLVFRRADWPTVGSPVHLLADRAGLLTADESAAPSPGDFWLGCQPLSGWGARPESVAWACAVEVPLALALLRVAADLERADPGDREAPAPSVVSYRTLAWN</sequence>
<dbReference type="Proteomes" id="UP000503447">
    <property type="component" value="Chromosome"/>
</dbReference>
<name>A0A6M5Z508_9BACT</name>